<protein>
    <submittedName>
        <fullName evidence="1">Uncharacterized protein</fullName>
    </submittedName>
</protein>
<dbReference type="EMBL" id="PXVC01000140">
    <property type="protein sequence ID" value="PSI00386.1"/>
    <property type="molecule type" value="Genomic_DNA"/>
</dbReference>
<evidence type="ECO:0000313" key="1">
    <source>
        <dbReference type="EMBL" id="PSI00386.1"/>
    </source>
</evidence>
<name>A0A2P7EAY0_9SYNE</name>
<reference evidence="2" key="1">
    <citation type="submission" date="2018-03" db="EMBL/GenBank/DDBJ databases">
        <title>Ecological and genomic features of two cosmopolitan and abundant freshwater picocyanobacteria.</title>
        <authorList>
            <person name="Cabello-Yeves P.J."/>
            <person name="Picazo A."/>
            <person name="Camacho A."/>
            <person name="Callieri C."/>
            <person name="Rosselli R."/>
            <person name="Roda-Garcia J."/>
            <person name="Coutinho F.H."/>
            <person name="Rodriguez-Valera F."/>
        </authorList>
    </citation>
    <scope>NUCLEOTIDE SEQUENCE [LARGE SCALE GENOMIC DNA]</scope>
    <source>
        <strain evidence="2">Tous</strain>
    </source>
</reference>
<dbReference type="RefSeq" id="WP_106501051.1">
    <property type="nucleotide sequence ID" value="NZ_PXVC01000140.1"/>
</dbReference>
<dbReference type="AlphaFoldDB" id="A0A2P7EAY0"/>
<sequence length="117" mass="12936">MNCPTALAHSTQTPESDSLDRQLDRIIAIKTALKSLDDELALLKDSISALVDKAELDHTFSFNDWNFTYSLGRAKWKYPSAVNSIDTQLKAAKKAAEADGSATKTLGVPFWTISEFR</sequence>
<evidence type="ECO:0000313" key="2">
    <source>
        <dbReference type="Proteomes" id="UP000240206"/>
    </source>
</evidence>
<proteinExistence type="predicted"/>
<dbReference type="Proteomes" id="UP000240206">
    <property type="component" value="Unassembled WGS sequence"/>
</dbReference>
<keyword evidence="2" id="KW-1185">Reference proteome</keyword>
<accession>A0A2P7EAY0</accession>
<organism evidence="1 2">
    <name type="scientific">Synechococcus lacustris str. Tous</name>
    <dbReference type="NCBI Taxonomy" id="1910958"/>
    <lineage>
        <taxon>Bacteria</taxon>
        <taxon>Bacillati</taxon>
        <taxon>Cyanobacteriota</taxon>
        <taxon>Cyanophyceae</taxon>
        <taxon>Synechococcales</taxon>
        <taxon>Synechococcaceae</taxon>
        <taxon>Synechococcus</taxon>
    </lineage>
</organism>
<comment type="caution">
    <text evidence="1">The sequence shown here is derived from an EMBL/GenBank/DDBJ whole genome shotgun (WGS) entry which is preliminary data.</text>
</comment>
<gene>
    <name evidence="1" type="ORF">C7K08_13440</name>
</gene>